<reference evidence="1" key="1">
    <citation type="journal article" date="2012" name="Science">
        <title>Fermentation, hydrogen, and sulfur metabolism in multiple uncultivated bacterial phyla.</title>
        <authorList>
            <person name="Wrighton K.C."/>
            <person name="Thomas B.C."/>
            <person name="Sharon I."/>
            <person name="Miller C.S."/>
            <person name="Castelle C.J."/>
            <person name="VerBerkmoes N.C."/>
            <person name="Wilkins M.J."/>
            <person name="Hettich R.L."/>
            <person name="Lipton M.S."/>
            <person name="Williams K.H."/>
            <person name="Long P.E."/>
            <person name="Banfield J.F."/>
        </authorList>
    </citation>
    <scope>NUCLEOTIDE SEQUENCE [LARGE SCALE GENOMIC DNA]</scope>
</reference>
<organism evidence="1">
    <name type="scientific">uncultured bacterium</name>
    <name type="common">gcode 4</name>
    <dbReference type="NCBI Taxonomy" id="1234023"/>
    <lineage>
        <taxon>Bacteria</taxon>
        <taxon>environmental samples</taxon>
    </lineage>
</organism>
<sequence>MYSHRIEHLHDDGLLDAEIIGHTIACAFVVGIEFHTCLAPRVKREYEIIGFIFRMESREDFGHTKNRIDGRPILERKRRDSIKNSIEE</sequence>
<feature type="non-terminal residue" evidence="1">
    <location>
        <position position="88"/>
    </location>
</feature>
<dbReference type="AlphaFoldDB" id="K1YWW4"/>
<dbReference type="EMBL" id="AMFJ01034263">
    <property type="protein sequence ID" value="EKD29809.1"/>
    <property type="molecule type" value="Genomic_DNA"/>
</dbReference>
<name>K1YWW4_9BACT</name>
<protein>
    <submittedName>
        <fullName evidence="1">Uncharacterized protein</fullName>
    </submittedName>
</protein>
<accession>K1YWW4</accession>
<proteinExistence type="predicted"/>
<gene>
    <name evidence="1" type="ORF">ACD_78C00263G0001</name>
</gene>
<comment type="caution">
    <text evidence="1">The sequence shown here is derived from an EMBL/GenBank/DDBJ whole genome shotgun (WGS) entry which is preliminary data.</text>
</comment>
<evidence type="ECO:0000313" key="1">
    <source>
        <dbReference type="EMBL" id="EKD29809.1"/>
    </source>
</evidence>